<dbReference type="WormBase" id="SRAE_X000146300">
    <property type="protein sequence ID" value="SRP11823"/>
    <property type="gene ID" value="WBGene00267034"/>
</dbReference>
<dbReference type="Proteomes" id="UP000035682">
    <property type="component" value="Unplaced"/>
</dbReference>
<dbReference type="CTD" id="36384528"/>
<name>A0A090KWY2_STRRB</name>
<evidence type="ECO:0000313" key="4">
    <source>
        <dbReference type="WormBase" id="SRAE_X000146300"/>
    </source>
</evidence>
<evidence type="ECO:0000313" key="2">
    <source>
        <dbReference type="Proteomes" id="UP000035682"/>
    </source>
</evidence>
<keyword evidence="2" id="KW-1185">Reference proteome</keyword>
<protein>
    <submittedName>
        <fullName evidence="1 3">Uncharacterized protein</fullName>
    </submittedName>
</protein>
<dbReference type="AlphaFoldDB" id="A0A090KWY2"/>
<sequence>MNAYQLFKDIPDETTAVKYLQKRGLIPKTKECENGHEIKLSFGAEVDETLFARRKNAGTAVVLWRNLQGDQKVFRGFCGKKDFKNVDGGAKENGSPRNPYYLGYVEGIISNRCFWV</sequence>
<gene>
    <name evidence="1 3 4" type="ORF">SRAE_X000146300</name>
</gene>
<dbReference type="EMBL" id="LN609396">
    <property type="protein sequence ID" value="CEF59717.1"/>
    <property type="molecule type" value="Genomic_DNA"/>
</dbReference>
<evidence type="ECO:0000313" key="1">
    <source>
        <dbReference type="EMBL" id="CEF59717.1"/>
    </source>
</evidence>
<evidence type="ECO:0000313" key="3">
    <source>
        <dbReference type="WBParaSite" id="SRAE_X000146300.1"/>
    </source>
</evidence>
<organism evidence="1">
    <name type="scientific">Strongyloides ratti</name>
    <name type="common">Parasitic roundworm</name>
    <dbReference type="NCBI Taxonomy" id="34506"/>
    <lineage>
        <taxon>Eukaryota</taxon>
        <taxon>Metazoa</taxon>
        <taxon>Ecdysozoa</taxon>
        <taxon>Nematoda</taxon>
        <taxon>Chromadorea</taxon>
        <taxon>Rhabditida</taxon>
        <taxon>Tylenchina</taxon>
        <taxon>Panagrolaimomorpha</taxon>
        <taxon>Strongyloidoidea</taxon>
        <taxon>Strongyloididae</taxon>
        <taxon>Strongyloides</taxon>
    </lineage>
</organism>
<reference evidence="3" key="3">
    <citation type="submission" date="2020-12" db="UniProtKB">
        <authorList>
            <consortium name="WormBaseParasite"/>
        </authorList>
    </citation>
    <scope>IDENTIFICATION</scope>
</reference>
<dbReference type="GeneID" id="36384528"/>
<reference evidence="1" key="2">
    <citation type="submission" date="2014-09" db="EMBL/GenBank/DDBJ databases">
        <authorList>
            <person name="Aslett A.Martin."/>
        </authorList>
    </citation>
    <scope>NUCLEOTIDE SEQUENCE</scope>
    <source>
        <strain evidence="1">ED321 Heterogonic</strain>
    </source>
</reference>
<dbReference type="WBParaSite" id="SRAE_X000146300.1">
    <property type="protein sequence ID" value="SRAE_X000146300.1"/>
    <property type="gene ID" value="WBGene00267034"/>
</dbReference>
<accession>A0A090KWY2</accession>
<proteinExistence type="predicted"/>
<dbReference type="RefSeq" id="XP_024498928.1">
    <property type="nucleotide sequence ID" value="XM_024649252.1"/>
</dbReference>
<dbReference type="OrthoDB" id="6629194at2759"/>
<reference evidence="2" key="1">
    <citation type="submission" date="2014-09" db="EMBL/GenBank/DDBJ databases">
        <authorList>
            <person name="Martin A.A."/>
        </authorList>
    </citation>
    <scope>NUCLEOTIDE SEQUENCE</scope>
    <source>
        <strain evidence="2">ED321</strain>
    </source>
</reference>